<name>A4ED11_COLAA</name>
<gene>
    <name evidence="1" type="ORF">COLAER_02351</name>
</gene>
<evidence type="ECO:0000313" key="1">
    <source>
        <dbReference type="EMBL" id="EBA38562.1"/>
    </source>
</evidence>
<reference evidence="1 2" key="1">
    <citation type="submission" date="2007-01" db="EMBL/GenBank/DDBJ databases">
        <title>Draft genome sequence of Collinsella aerofaciens (ATCC 25986).</title>
        <authorList>
            <person name="Sudarsanam P."/>
            <person name="Ley R."/>
            <person name="Guruge J."/>
            <person name="Turnbaugh P.J."/>
            <person name="Mahowald M."/>
            <person name="Liep D."/>
            <person name="Gordon J."/>
        </authorList>
    </citation>
    <scope>NUCLEOTIDE SEQUENCE [LARGE SCALE GENOMIC DNA]</scope>
    <source>
        <strain evidence="2">ATCC 25986 / DSM 3979 / JCM 10188 / KCTC 3647 / NCTC 11838 / VPI 1003</strain>
    </source>
</reference>
<protein>
    <submittedName>
        <fullName evidence="1">Uncharacterized protein</fullName>
    </submittedName>
</protein>
<reference evidence="1 2" key="2">
    <citation type="submission" date="2007-04" db="EMBL/GenBank/DDBJ databases">
        <authorList>
            <person name="Fulton L."/>
            <person name="Clifton S."/>
            <person name="Fulton B."/>
            <person name="Xu J."/>
            <person name="Minx P."/>
            <person name="Mardis E.R."/>
            <person name="Wilson R.K."/>
        </authorList>
    </citation>
    <scope>NUCLEOTIDE SEQUENCE [LARGE SCALE GENOMIC DNA]</scope>
    <source>
        <strain evidence="2">ATCC 25986 / DSM 3979 / JCM 10188 / KCTC 3647 / NCTC 11838 / VPI 1003</strain>
    </source>
</reference>
<dbReference type="AlphaFoldDB" id="A4ED11"/>
<evidence type="ECO:0000313" key="2">
    <source>
        <dbReference type="Proteomes" id="UP000002979"/>
    </source>
</evidence>
<dbReference type="EMBL" id="AAVN02000015">
    <property type="protein sequence ID" value="EBA38562.1"/>
    <property type="molecule type" value="Genomic_DNA"/>
</dbReference>
<sequence length="33" mass="3431">MPGRDADTVVFNPDLTLVETHVGGNSVGNAFAE</sequence>
<dbReference type="Proteomes" id="UP000002979">
    <property type="component" value="Unassembled WGS sequence"/>
</dbReference>
<proteinExistence type="predicted"/>
<accession>A4ED11</accession>
<organism evidence="1 2">
    <name type="scientific">Collinsella aerofaciens (strain ATCC 25986 / DSM 3979 / JCM 10188 / KCTC 3647 / NCTC 11838 / VPI 1003)</name>
    <dbReference type="NCBI Taxonomy" id="411903"/>
    <lineage>
        <taxon>Bacteria</taxon>
        <taxon>Bacillati</taxon>
        <taxon>Actinomycetota</taxon>
        <taxon>Coriobacteriia</taxon>
        <taxon>Coriobacteriales</taxon>
        <taxon>Coriobacteriaceae</taxon>
        <taxon>Collinsella</taxon>
    </lineage>
</organism>
<comment type="caution">
    <text evidence="1">The sequence shown here is derived from an EMBL/GenBank/DDBJ whole genome shotgun (WGS) entry which is preliminary data.</text>
</comment>